<comment type="caution">
    <text evidence="1">The sequence shown here is derived from an EMBL/GenBank/DDBJ whole genome shotgun (WGS) entry which is preliminary data.</text>
</comment>
<sequence length="228" mass="25565">MQTTIRSVRSSRYSYTQHLQHQSSKTSNPLKMSKKTVLMTGFGDFATVKGNLSWLGVDSMDQDHIERTYDIIFYKKKIEVSYKAVDSGIPKLLAELQPDLIINCGLHETSPGFRLETQANKRYYKIHDNEGLCPPNNVHSTDGPDTIKTDMDVVKLCELFNATPKVAGLTAAVSNDAGLFVCEYIYYATLAHRRGAKALFVHVPGKGFTKEQIAIGLERILEICLKMM</sequence>
<reference evidence="1" key="1">
    <citation type="submission" date="2023-03" db="EMBL/GenBank/DDBJ databases">
        <title>Chromosome-level genomes of two armyworms, Mythimna separata and Mythimna loreyi, provide insights into the biosynthesis and reception of sex pheromones.</title>
        <authorList>
            <person name="Zhao H."/>
        </authorList>
    </citation>
    <scope>NUCLEOTIDE SEQUENCE</scope>
    <source>
        <strain evidence="1">BeijingLab</strain>
    </source>
</reference>
<organism evidence="1 2">
    <name type="scientific">Mythimna loreyi</name>
    <dbReference type="NCBI Taxonomy" id="667449"/>
    <lineage>
        <taxon>Eukaryota</taxon>
        <taxon>Metazoa</taxon>
        <taxon>Ecdysozoa</taxon>
        <taxon>Arthropoda</taxon>
        <taxon>Hexapoda</taxon>
        <taxon>Insecta</taxon>
        <taxon>Pterygota</taxon>
        <taxon>Neoptera</taxon>
        <taxon>Endopterygota</taxon>
        <taxon>Lepidoptera</taxon>
        <taxon>Glossata</taxon>
        <taxon>Ditrysia</taxon>
        <taxon>Noctuoidea</taxon>
        <taxon>Noctuidae</taxon>
        <taxon>Noctuinae</taxon>
        <taxon>Hadenini</taxon>
        <taxon>Mythimna</taxon>
    </lineage>
</organism>
<dbReference type="EMBL" id="CM056794">
    <property type="protein sequence ID" value="KAJ8716948.1"/>
    <property type="molecule type" value="Genomic_DNA"/>
</dbReference>
<gene>
    <name evidence="1" type="ORF">PYW08_005347</name>
</gene>
<evidence type="ECO:0000313" key="1">
    <source>
        <dbReference type="EMBL" id="KAJ8716948.1"/>
    </source>
</evidence>
<protein>
    <submittedName>
        <fullName evidence="1">Uncharacterized protein</fullName>
    </submittedName>
</protein>
<dbReference type="Proteomes" id="UP001231649">
    <property type="component" value="Chromosome 18"/>
</dbReference>
<evidence type="ECO:0000313" key="2">
    <source>
        <dbReference type="Proteomes" id="UP001231649"/>
    </source>
</evidence>
<keyword evidence="2" id="KW-1185">Reference proteome</keyword>
<proteinExistence type="predicted"/>
<name>A0ACC2QLE5_9NEOP</name>
<accession>A0ACC2QLE5</accession>